<evidence type="ECO:0000259" key="1">
    <source>
        <dbReference type="Pfam" id="PF00534"/>
    </source>
</evidence>
<dbReference type="STRING" id="417373.GCA_001570685_01195"/>
<dbReference type="SUPFAM" id="SSF53756">
    <property type="entry name" value="UDP-Glycosyltransferase/glycogen phosphorylase"/>
    <property type="match status" value="1"/>
</dbReference>
<dbReference type="PATRIC" id="fig|1423742.4.peg.25"/>
<dbReference type="Pfam" id="PF13439">
    <property type="entry name" value="Glyco_transf_4"/>
    <property type="match status" value="1"/>
</dbReference>
<organism evidence="3 4">
    <name type="scientific">Limosilactobacillus equigenerosi DSM 18793 = JCM 14505</name>
    <dbReference type="NCBI Taxonomy" id="1423742"/>
    <lineage>
        <taxon>Bacteria</taxon>
        <taxon>Bacillati</taxon>
        <taxon>Bacillota</taxon>
        <taxon>Bacilli</taxon>
        <taxon>Lactobacillales</taxon>
        <taxon>Lactobacillaceae</taxon>
        <taxon>Limosilactobacillus</taxon>
    </lineage>
</organism>
<dbReference type="Proteomes" id="UP000051084">
    <property type="component" value="Unassembled WGS sequence"/>
</dbReference>
<dbReference type="EMBL" id="AZGC01000007">
    <property type="protein sequence ID" value="KRL96402.1"/>
    <property type="molecule type" value="Genomic_DNA"/>
</dbReference>
<accession>A0A0R1V041</accession>
<dbReference type="Gene3D" id="3.40.50.2000">
    <property type="entry name" value="Glycogen Phosphorylase B"/>
    <property type="match status" value="2"/>
</dbReference>
<protein>
    <submittedName>
        <fullName evidence="3">Glycosyltransferase</fullName>
    </submittedName>
</protein>
<comment type="caution">
    <text evidence="3">The sequence shown here is derived from an EMBL/GenBank/DDBJ whole genome shotgun (WGS) entry which is preliminary data.</text>
</comment>
<dbReference type="InterPro" id="IPR028098">
    <property type="entry name" value="Glyco_trans_4-like_N"/>
</dbReference>
<dbReference type="Pfam" id="PF00534">
    <property type="entry name" value="Glycos_transf_1"/>
    <property type="match status" value="1"/>
</dbReference>
<evidence type="ECO:0000313" key="4">
    <source>
        <dbReference type="Proteomes" id="UP000051084"/>
    </source>
</evidence>
<dbReference type="RefSeq" id="WP_056995224.1">
    <property type="nucleotide sequence ID" value="NZ_AZGC01000007.1"/>
</dbReference>
<reference evidence="3 4" key="1">
    <citation type="journal article" date="2015" name="Genome Announc.">
        <title>Expanding the biotechnology potential of lactobacilli through comparative genomics of 213 strains and associated genera.</title>
        <authorList>
            <person name="Sun Z."/>
            <person name="Harris H.M."/>
            <person name="McCann A."/>
            <person name="Guo C."/>
            <person name="Argimon S."/>
            <person name="Zhang W."/>
            <person name="Yang X."/>
            <person name="Jeffery I.B."/>
            <person name="Cooney J.C."/>
            <person name="Kagawa T.F."/>
            <person name="Liu W."/>
            <person name="Song Y."/>
            <person name="Salvetti E."/>
            <person name="Wrobel A."/>
            <person name="Rasinkangas P."/>
            <person name="Parkhill J."/>
            <person name="Rea M.C."/>
            <person name="O'Sullivan O."/>
            <person name="Ritari J."/>
            <person name="Douillard F.P."/>
            <person name="Paul Ross R."/>
            <person name="Yang R."/>
            <person name="Briner A.E."/>
            <person name="Felis G.E."/>
            <person name="de Vos W.M."/>
            <person name="Barrangou R."/>
            <person name="Klaenhammer T.R."/>
            <person name="Caufield P.W."/>
            <person name="Cui Y."/>
            <person name="Zhang H."/>
            <person name="O'Toole P.W."/>
        </authorList>
    </citation>
    <scope>NUCLEOTIDE SEQUENCE [LARGE SCALE GENOMIC DNA]</scope>
    <source>
        <strain evidence="3 4">DSM 18793</strain>
    </source>
</reference>
<dbReference type="PANTHER" id="PTHR45947">
    <property type="entry name" value="SULFOQUINOVOSYL TRANSFERASE SQD2"/>
    <property type="match status" value="1"/>
</dbReference>
<feature type="domain" description="Glycosyltransferase subfamily 4-like N-terminal" evidence="2">
    <location>
        <begin position="46"/>
        <end position="141"/>
    </location>
</feature>
<gene>
    <name evidence="3" type="ORF">FC21_GL000018</name>
</gene>
<dbReference type="InterPro" id="IPR050194">
    <property type="entry name" value="Glycosyltransferase_grp1"/>
</dbReference>
<proteinExistence type="predicted"/>
<feature type="domain" description="Glycosyl transferase family 1" evidence="1">
    <location>
        <begin position="153"/>
        <end position="275"/>
    </location>
</feature>
<evidence type="ECO:0000259" key="2">
    <source>
        <dbReference type="Pfam" id="PF13439"/>
    </source>
</evidence>
<dbReference type="PANTHER" id="PTHR45947:SF3">
    <property type="entry name" value="SULFOQUINOVOSYL TRANSFERASE SQD2"/>
    <property type="match status" value="1"/>
</dbReference>
<evidence type="ECO:0000313" key="3">
    <source>
        <dbReference type="EMBL" id="KRL96402.1"/>
    </source>
</evidence>
<sequence length="345" mass="38953">MIKITMYSKADSVAGQGVGSAYLELMQLLQKQLSDQFTIRVNAFDKSDISHYHTINPSFYLSTFSQRRGQKIGYVHFLPETLEGSIKLPKPIKWLFYKYVIAFYKRMDHLVVVNPSFIDKLAAYGIDPAMVSYIPNFVDDDQFHPVAEAKRAQLRHALGVTESQLVVFGSGQVQERKGVMDFVQLAKQNPTIRFIWAGGFSFGAITDGYHELKQVVEHPPANLTFTGIVTRARINELLNSADLFLLPSFNELFPMSVLEAFSTGTPVMLRDLSLYHAIIEGDYLPAADVAEMQTLLTQLEANPALLVPYQELSLATAQRYSKARLASIWQTFYQTQAQQRGKQHD</sequence>
<name>A0A0R1V041_9LACO</name>
<dbReference type="InterPro" id="IPR001296">
    <property type="entry name" value="Glyco_trans_1"/>
</dbReference>
<keyword evidence="4" id="KW-1185">Reference proteome</keyword>
<dbReference type="OrthoDB" id="9802525at2"/>
<dbReference type="GO" id="GO:0016757">
    <property type="term" value="F:glycosyltransferase activity"/>
    <property type="evidence" value="ECO:0007669"/>
    <property type="project" value="InterPro"/>
</dbReference>
<dbReference type="CDD" id="cd03801">
    <property type="entry name" value="GT4_PimA-like"/>
    <property type="match status" value="1"/>
</dbReference>
<dbReference type="AlphaFoldDB" id="A0A0R1V041"/>
<keyword evidence="3" id="KW-0808">Transferase</keyword>